<evidence type="ECO:0000313" key="3">
    <source>
        <dbReference type="EMBL" id="SDX30466.1"/>
    </source>
</evidence>
<gene>
    <name evidence="3" type="ORF">SAMN05216215_1009177</name>
</gene>
<keyword evidence="2" id="KW-0812">Transmembrane</keyword>
<dbReference type="STRING" id="418495.SAMN05216215_1009177"/>
<evidence type="ECO:0008006" key="5">
    <source>
        <dbReference type="Google" id="ProtNLM"/>
    </source>
</evidence>
<protein>
    <recommendedName>
        <fullName evidence="5">DUF4383 domain-containing protein</fullName>
    </recommendedName>
</protein>
<dbReference type="OrthoDB" id="5187794at2"/>
<evidence type="ECO:0000256" key="2">
    <source>
        <dbReference type="SAM" id="Phobius"/>
    </source>
</evidence>
<dbReference type="Proteomes" id="UP000199529">
    <property type="component" value="Unassembled WGS sequence"/>
</dbReference>
<feature type="compositionally biased region" description="Basic and acidic residues" evidence="1">
    <location>
        <begin position="237"/>
        <end position="256"/>
    </location>
</feature>
<keyword evidence="2" id="KW-1133">Transmembrane helix</keyword>
<dbReference type="AlphaFoldDB" id="A0A1H3ALA8"/>
<feature type="region of interest" description="Disordered" evidence="1">
    <location>
        <begin position="227"/>
        <end position="256"/>
    </location>
</feature>
<dbReference type="Pfam" id="PF14325">
    <property type="entry name" value="DUF4383"/>
    <property type="match status" value="1"/>
</dbReference>
<evidence type="ECO:0000256" key="1">
    <source>
        <dbReference type="SAM" id="MobiDB-lite"/>
    </source>
</evidence>
<dbReference type="RefSeq" id="WP_093265126.1">
    <property type="nucleotide sequence ID" value="NZ_FNOK01000009.1"/>
</dbReference>
<name>A0A1H3ALA8_9PSEU</name>
<feature type="transmembrane region" description="Helical" evidence="2">
    <location>
        <begin position="114"/>
        <end position="133"/>
    </location>
</feature>
<feature type="transmembrane region" description="Helical" evidence="2">
    <location>
        <begin position="57"/>
        <end position="76"/>
    </location>
</feature>
<feature type="transmembrane region" description="Helical" evidence="2">
    <location>
        <begin position="83"/>
        <end position="102"/>
    </location>
</feature>
<dbReference type="EMBL" id="FNOK01000009">
    <property type="protein sequence ID" value="SDX30466.1"/>
    <property type="molecule type" value="Genomic_DNA"/>
</dbReference>
<keyword evidence="2" id="KW-0472">Membrane</keyword>
<sequence>MRMDRYLPPDHPLSRFYRVGAAIFGAFLLAFGVLGLANEVPLFTTSGIDIIGLSSNGLLAVVSVVVGAILVGAAAWGGPVASTTTAAIGVLFFLSGLINLGLLNTPWNLFAFKLQNVVFSLIAGMLLMFLGFYGRVSGGLPQDNPYVRYRHHEPPAEEVPEQRLADERRIAEIEPLCKAEKAVADGNPTPEQNRLVQAETWRHMQEERRRAYQHYLEAGRSPEQQISAQNLWADFEVPERRPAEPRTAERKEEAES</sequence>
<proteinExistence type="predicted"/>
<keyword evidence="4" id="KW-1185">Reference proteome</keyword>
<organism evidence="3 4">
    <name type="scientific">Saccharopolyspora shandongensis</name>
    <dbReference type="NCBI Taxonomy" id="418495"/>
    <lineage>
        <taxon>Bacteria</taxon>
        <taxon>Bacillati</taxon>
        <taxon>Actinomycetota</taxon>
        <taxon>Actinomycetes</taxon>
        <taxon>Pseudonocardiales</taxon>
        <taxon>Pseudonocardiaceae</taxon>
        <taxon>Saccharopolyspora</taxon>
    </lineage>
</organism>
<feature type="transmembrane region" description="Helical" evidence="2">
    <location>
        <begin position="16"/>
        <end position="37"/>
    </location>
</feature>
<reference evidence="4" key="1">
    <citation type="submission" date="2016-10" db="EMBL/GenBank/DDBJ databases">
        <authorList>
            <person name="Varghese N."/>
            <person name="Submissions S."/>
        </authorList>
    </citation>
    <scope>NUCLEOTIDE SEQUENCE [LARGE SCALE GENOMIC DNA]</scope>
    <source>
        <strain evidence="4">CGMCC 4.3530</strain>
    </source>
</reference>
<evidence type="ECO:0000313" key="4">
    <source>
        <dbReference type="Proteomes" id="UP000199529"/>
    </source>
</evidence>
<accession>A0A1H3ALA8</accession>